<sequence length="63" mass="7320">MYEVVISDARPKNVLDGRMCDAYEVVVCGTYEVVVRQEEHLPSRLIKLVVDIARRPQQLEQFD</sequence>
<protein>
    <submittedName>
        <fullName evidence="1">Uncharacterized protein</fullName>
    </submittedName>
</protein>
<dbReference type="Gramene" id="MELO3C027645.2.1">
    <property type="protein sequence ID" value="MELO3C027645.2.1"/>
    <property type="gene ID" value="MELO3C027645.2"/>
</dbReference>
<proteinExistence type="predicted"/>
<dbReference type="EnsemblPlants" id="MELO3C027645.2.1">
    <property type="protein sequence ID" value="MELO3C027645.2.1"/>
    <property type="gene ID" value="MELO3C027645.2"/>
</dbReference>
<reference evidence="1" key="1">
    <citation type="submission" date="2023-03" db="UniProtKB">
        <authorList>
            <consortium name="EnsemblPlants"/>
        </authorList>
    </citation>
    <scope>IDENTIFICATION</scope>
</reference>
<accession>A0A9I9E1X4</accession>
<organism evidence="1">
    <name type="scientific">Cucumis melo</name>
    <name type="common">Muskmelon</name>
    <dbReference type="NCBI Taxonomy" id="3656"/>
    <lineage>
        <taxon>Eukaryota</taxon>
        <taxon>Viridiplantae</taxon>
        <taxon>Streptophyta</taxon>
        <taxon>Embryophyta</taxon>
        <taxon>Tracheophyta</taxon>
        <taxon>Spermatophyta</taxon>
        <taxon>Magnoliopsida</taxon>
        <taxon>eudicotyledons</taxon>
        <taxon>Gunneridae</taxon>
        <taxon>Pentapetalae</taxon>
        <taxon>rosids</taxon>
        <taxon>fabids</taxon>
        <taxon>Cucurbitales</taxon>
        <taxon>Cucurbitaceae</taxon>
        <taxon>Benincaseae</taxon>
        <taxon>Cucumis</taxon>
    </lineage>
</organism>
<dbReference type="AlphaFoldDB" id="A0A9I9E1X4"/>
<name>A0A9I9E1X4_CUCME</name>
<evidence type="ECO:0000313" key="1">
    <source>
        <dbReference type="EnsemblPlants" id="MELO3C027645.2.1"/>
    </source>
</evidence>